<comment type="caution">
    <text evidence="3">The sequence shown here is derived from an EMBL/GenBank/DDBJ whole genome shotgun (WGS) entry which is preliminary data.</text>
</comment>
<dbReference type="InterPro" id="IPR036363">
    <property type="entry name" value="Thiol_cytolysin_ab_sf"/>
</dbReference>
<evidence type="ECO:0000313" key="3">
    <source>
        <dbReference type="EMBL" id="MFD2188604.1"/>
    </source>
</evidence>
<evidence type="ECO:0000313" key="4">
    <source>
        <dbReference type="Proteomes" id="UP001597344"/>
    </source>
</evidence>
<dbReference type="RefSeq" id="WP_378321630.1">
    <property type="nucleotide sequence ID" value="NZ_JBHUHY010000017.1"/>
</dbReference>
<dbReference type="PROSITE" id="PS51257">
    <property type="entry name" value="PROKAR_LIPOPROTEIN"/>
    <property type="match status" value="1"/>
</dbReference>
<dbReference type="Gene3D" id="3.30.1040.20">
    <property type="match status" value="1"/>
</dbReference>
<sequence length="653" mass="70551">MKTRKKNLGKLLLILFTGLVIACSKDDGEDTVDPGSNTDPQTVAEVIALGDDFETFPSSRKSDTLSTSEPFNNDYDKTLEDGSEVEQRWICTRKKVSVLDGNGEFPLFNTNASIIWPGNLLQGKTLSNATPSDIVIKRARGKISYNLVTGNPVATREVDEIDQGTVAQAMNDIVAQNGDIVPANFDLKVESINSKEQLALEMGLSVSTFASKVSTNFSLNTSSEYSSVLVKLTQAYYTMNYVKPTSLDEVFDSSVTPEQLGKFVQADNPATFISSVTYGRIFYMLYESTASAQDMKLALNGAYGGLTTKVEGNVDLEFLREYNNLSIKVIAYGGDAQGTFETVGTVLDGDEGVNNLQNLLNRLGESTNIAAGLPLSYVVNSLEDPSQIVGTKLATEYDVVNCELKGILPPEGYKSIVDLFKDDEDGGGIGAMTQIAKSNILIFNKLGTKYAWYNGATGMVKGIFSITDTNSPLGEVPLDNVGAATQLSDTRIYFFDKTGLSASRFKYSKGDTTLGTVGDAPTTPVGTFLDPRDQPFIVNIGFGDSGNFPFVNEGFGAGVRVGVSTIAFFGKSGEKYALYSTSEGSWEATQNSNTWFNGISNTNGTLFEKVGAAAFIEFSNSTGRYLLANEDGTEIMQYQSTPVRTFEGPWVIN</sequence>
<dbReference type="Pfam" id="PF01289">
    <property type="entry name" value="Thiol_cytolysin"/>
    <property type="match status" value="1"/>
</dbReference>
<reference evidence="4" key="1">
    <citation type="journal article" date="2019" name="Int. J. Syst. Evol. Microbiol.">
        <title>The Global Catalogue of Microorganisms (GCM) 10K type strain sequencing project: providing services to taxonomists for standard genome sequencing and annotation.</title>
        <authorList>
            <consortium name="The Broad Institute Genomics Platform"/>
            <consortium name="The Broad Institute Genome Sequencing Center for Infectious Disease"/>
            <person name="Wu L."/>
            <person name="Ma J."/>
        </authorList>
    </citation>
    <scope>NUCLEOTIDE SEQUENCE [LARGE SCALE GENOMIC DNA]</scope>
    <source>
        <strain evidence="4">DT92</strain>
    </source>
</reference>
<evidence type="ECO:0000256" key="1">
    <source>
        <dbReference type="SAM" id="MobiDB-lite"/>
    </source>
</evidence>
<accession>A0ABW5B059</accession>
<protein>
    <submittedName>
        <fullName evidence="3">Thiol-activated cytolysin family protein</fullName>
    </submittedName>
</protein>
<keyword evidence="2" id="KW-0732">Signal</keyword>
<keyword evidence="4" id="KW-1185">Reference proteome</keyword>
<proteinExistence type="predicted"/>
<dbReference type="SUPFAM" id="SSF56978">
    <property type="entry name" value="Perfringolysin"/>
    <property type="match status" value="1"/>
</dbReference>
<dbReference type="InterPro" id="IPR036359">
    <property type="entry name" value="Thiol_cytolysin_sf"/>
</dbReference>
<dbReference type="Gene3D" id="3.40.30.40">
    <property type="entry name" value="Perfringolysin"/>
    <property type="match status" value="1"/>
</dbReference>
<dbReference type="EMBL" id="JBHUHY010000017">
    <property type="protein sequence ID" value="MFD2188604.1"/>
    <property type="molecule type" value="Genomic_DNA"/>
</dbReference>
<organism evidence="3 4">
    <name type="scientific">Aquimarina celericrescens</name>
    <dbReference type="NCBI Taxonomy" id="1964542"/>
    <lineage>
        <taxon>Bacteria</taxon>
        <taxon>Pseudomonadati</taxon>
        <taxon>Bacteroidota</taxon>
        <taxon>Flavobacteriia</taxon>
        <taxon>Flavobacteriales</taxon>
        <taxon>Flavobacteriaceae</taxon>
        <taxon>Aquimarina</taxon>
    </lineage>
</organism>
<name>A0ABW5B059_9FLAO</name>
<dbReference type="Gene3D" id="3.90.840.10">
    <property type="entry name" value="Thiol-activated cytolysin superfamily/Thiol-activated cytolysin, alpha-beta domain"/>
    <property type="match status" value="1"/>
</dbReference>
<gene>
    <name evidence="3" type="ORF">ACFSJT_17485</name>
</gene>
<feature type="region of interest" description="Disordered" evidence="1">
    <location>
        <begin position="54"/>
        <end position="78"/>
    </location>
</feature>
<dbReference type="Proteomes" id="UP001597344">
    <property type="component" value="Unassembled WGS sequence"/>
</dbReference>
<dbReference type="InterPro" id="IPR001869">
    <property type="entry name" value="Thiol_cytolysin"/>
</dbReference>
<feature type="compositionally biased region" description="Polar residues" evidence="1">
    <location>
        <begin position="56"/>
        <end position="71"/>
    </location>
</feature>
<evidence type="ECO:0000256" key="2">
    <source>
        <dbReference type="SAM" id="SignalP"/>
    </source>
</evidence>
<feature type="chain" id="PRO_5046754905" evidence="2">
    <location>
        <begin position="23"/>
        <end position="653"/>
    </location>
</feature>
<dbReference type="PRINTS" id="PR01400">
    <property type="entry name" value="TACYTOLYSIN"/>
</dbReference>
<feature type="signal peptide" evidence="2">
    <location>
        <begin position="1"/>
        <end position="22"/>
    </location>
</feature>